<dbReference type="SUPFAM" id="SSF159664">
    <property type="entry name" value="CobE/GbiG C-terminal domain-like"/>
    <property type="match status" value="1"/>
</dbReference>
<keyword evidence="5" id="KW-0949">S-adenosyl-L-methionine</keyword>
<dbReference type="InterPro" id="IPR021744">
    <property type="entry name" value="CbiG_N"/>
</dbReference>
<dbReference type="InterPro" id="IPR006363">
    <property type="entry name" value="Cbl_synth_CobJ/CibH_dom"/>
</dbReference>
<reference evidence="10 11" key="1">
    <citation type="submission" date="2024-09" db="EMBL/GenBank/DDBJ databases">
        <title>Floridaenema gen nov. (Aerosakkonemataceae, Aerosakkonematales ord. nov., Cyanobacteria) from benthic tropical and subtropical fresh waters, with the description of four new species.</title>
        <authorList>
            <person name="Moretto J.A."/>
            <person name="Berthold D.E."/>
            <person name="Lefler F.W."/>
            <person name="Huang I.-S."/>
            <person name="Laughinghouse H. IV."/>
        </authorList>
    </citation>
    <scope>NUCLEOTIDE SEQUENCE [LARGE SCALE GENOMIC DNA]</scope>
    <source>
        <strain evidence="10 11">BLCC-F46</strain>
    </source>
</reference>
<keyword evidence="4 10" id="KW-0808">Transferase</keyword>
<dbReference type="GO" id="GO:0030789">
    <property type="term" value="F:precorrin-3B C17-methyltransferase activity"/>
    <property type="evidence" value="ECO:0007669"/>
    <property type="project" value="UniProtKB-EC"/>
</dbReference>
<protein>
    <submittedName>
        <fullName evidence="10">Precorrin-3B C(17)-methyltransferase</fullName>
        <ecNumber evidence="10">2.1.1.131</ecNumber>
    </submittedName>
</protein>
<evidence type="ECO:0000256" key="3">
    <source>
        <dbReference type="ARBA" id="ARBA00022603"/>
    </source>
</evidence>
<dbReference type="InterPro" id="IPR000878">
    <property type="entry name" value="4pyrrol_Mease"/>
</dbReference>
<proteinExistence type="predicted"/>
<organism evidence="10 11">
    <name type="scientific">Floridaenema aerugineum BLCC-F46</name>
    <dbReference type="NCBI Taxonomy" id="3153654"/>
    <lineage>
        <taxon>Bacteria</taxon>
        <taxon>Bacillati</taxon>
        <taxon>Cyanobacteriota</taxon>
        <taxon>Cyanophyceae</taxon>
        <taxon>Oscillatoriophycideae</taxon>
        <taxon>Aerosakkonematales</taxon>
        <taxon>Aerosakkonemataceae</taxon>
        <taxon>Floridanema</taxon>
        <taxon>Floridanema aerugineum</taxon>
    </lineage>
</organism>
<dbReference type="InterPro" id="IPR021745">
    <property type="entry name" value="CbiG_mid"/>
</dbReference>
<dbReference type="InterPro" id="IPR035996">
    <property type="entry name" value="4pyrrol_Methylase_sf"/>
</dbReference>
<evidence type="ECO:0000259" key="8">
    <source>
        <dbReference type="Pfam" id="PF11760"/>
    </source>
</evidence>
<dbReference type="Gene3D" id="3.30.420.180">
    <property type="entry name" value="CobE/GbiG C-terminal domain"/>
    <property type="match status" value="1"/>
</dbReference>
<dbReference type="InterPro" id="IPR038029">
    <property type="entry name" value="GbiG_N_sf"/>
</dbReference>
<evidence type="ECO:0000256" key="2">
    <source>
        <dbReference type="ARBA" id="ARBA00022573"/>
    </source>
</evidence>
<evidence type="ECO:0000256" key="5">
    <source>
        <dbReference type="ARBA" id="ARBA00022691"/>
    </source>
</evidence>
<keyword evidence="2" id="KW-0169">Cobalamin biosynthesis</keyword>
<keyword evidence="11" id="KW-1185">Reference proteome</keyword>
<dbReference type="EMBL" id="JBHFNQ010000131">
    <property type="protein sequence ID" value="MFB2878650.1"/>
    <property type="molecule type" value="Genomic_DNA"/>
</dbReference>
<dbReference type="Gene3D" id="3.30.950.10">
    <property type="entry name" value="Methyltransferase, Cobalt-precorrin-4 Transmethylase, Domain 2"/>
    <property type="match status" value="1"/>
</dbReference>
<dbReference type="InterPro" id="IPR014777">
    <property type="entry name" value="4pyrrole_Mease_sub1"/>
</dbReference>
<evidence type="ECO:0000259" key="7">
    <source>
        <dbReference type="Pfam" id="PF01890"/>
    </source>
</evidence>
<dbReference type="Pfam" id="PF11761">
    <property type="entry name" value="CbiG_mid"/>
    <property type="match status" value="1"/>
</dbReference>
<sequence>MNADERRCSLILADFLPMAAIATTPNAAKLLLPVCQSMGADLWVAESLREISGTQVYSGSLREHIANIWSQYRGFIFGLATGAVVRLIAPLLRDKSVDPAVIVVDQNGKFVISLCGGHQGGADRLTRAIALSLNATPILTGASNGLGLPAVDLLGVPFGWNKGEGDWTKVAASIARNEPVQVIQEVGSTLWQNHLPEGHPFYFENNEITQSCRTGILPVIPNAPVIPNPTPKARIWISFTQRRFSPDSDLPKVQWHPRVLWLGIGCERGTSKKLIESAILQVCQKYHLALGAIAGIATIDLKADEVGLIEVCREKNWPLKTFSAEVLGKINVPNPSTIVAAEVGTPSVAEAAAICAGLGMTGKMPVLRDWGLRMTGKMPVLQDGTNLLVKKQIFRLEGERGAVTIAVGLSEKEYSDRTGKILLIGTGPGQLEQMTIAAQMAISQADAVVGYSLYIDLISPLLKPGQIVESLPITQEVERAKKAIELADKGLTVAVISSGDSGIYGMAGLVLEELQAHGWDGQVPGVQVFPGITALQAAASLVGAPLMHDFCAVSLSDLLTPWEVIEKRLIAAAEADFVTALYNPKSQTRTEQIAFAQQIFLKYRNPATPVAIVRSAYRETQEITITTLEKLLESSIDMLTIVLIGNSNTRIHGEWMITPRGYKVEGIEYSDL</sequence>
<feature type="domain" description="Cobalamin synthesis G N-terminal" evidence="8">
    <location>
        <begin position="64"/>
        <end position="143"/>
    </location>
</feature>
<comment type="caution">
    <text evidence="10">The sequence shown here is derived from an EMBL/GenBank/DDBJ whole genome shotgun (WGS) entry which is preliminary data.</text>
</comment>
<dbReference type="PANTHER" id="PTHR47036">
    <property type="entry name" value="COBALT-FACTOR III C(17)-METHYLTRANSFERASE-RELATED"/>
    <property type="match status" value="1"/>
</dbReference>
<dbReference type="NCBIfam" id="TIGR01466">
    <property type="entry name" value="cobJ_cbiH"/>
    <property type="match status" value="1"/>
</dbReference>
<feature type="domain" description="Tetrapyrrole methylase" evidence="6">
    <location>
        <begin position="420"/>
        <end position="631"/>
    </location>
</feature>
<dbReference type="InterPro" id="IPR051810">
    <property type="entry name" value="Precorrin_MeTrfase"/>
</dbReference>
<keyword evidence="3 10" id="KW-0489">Methyltransferase</keyword>
<accession>A0ABV4X7B6</accession>
<dbReference type="SUPFAM" id="SSF53790">
    <property type="entry name" value="Tetrapyrrole methylase"/>
    <property type="match status" value="1"/>
</dbReference>
<dbReference type="CDD" id="cd11646">
    <property type="entry name" value="Precorrin_3B_C17_MT"/>
    <property type="match status" value="1"/>
</dbReference>
<evidence type="ECO:0000313" key="10">
    <source>
        <dbReference type="EMBL" id="MFB2878650.1"/>
    </source>
</evidence>
<dbReference type="Gene3D" id="3.40.1010.10">
    <property type="entry name" value="Cobalt-precorrin-4 Transmethylase, Domain 1"/>
    <property type="match status" value="1"/>
</dbReference>
<dbReference type="Proteomes" id="UP001576774">
    <property type="component" value="Unassembled WGS sequence"/>
</dbReference>
<dbReference type="InterPro" id="IPR002750">
    <property type="entry name" value="CobE/GbiG_C"/>
</dbReference>
<dbReference type="InterPro" id="IPR036518">
    <property type="entry name" value="CobE/GbiG_C_sf"/>
</dbReference>
<evidence type="ECO:0000313" key="11">
    <source>
        <dbReference type="Proteomes" id="UP001576774"/>
    </source>
</evidence>
<dbReference type="Pfam" id="PF11760">
    <property type="entry name" value="CbiG_N"/>
    <property type="match status" value="1"/>
</dbReference>
<dbReference type="GO" id="GO:0032259">
    <property type="term" value="P:methylation"/>
    <property type="evidence" value="ECO:0007669"/>
    <property type="project" value="UniProtKB-KW"/>
</dbReference>
<comment type="pathway">
    <text evidence="1">Cofactor biosynthesis; adenosylcobalamin biosynthesis.</text>
</comment>
<dbReference type="EC" id="2.1.1.131" evidence="10"/>
<evidence type="ECO:0000259" key="9">
    <source>
        <dbReference type="Pfam" id="PF11761"/>
    </source>
</evidence>
<name>A0ABV4X7B6_9CYAN</name>
<dbReference type="Pfam" id="PF00590">
    <property type="entry name" value="TP_methylase"/>
    <property type="match status" value="1"/>
</dbReference>
<evidence type="ECO:0000256" key="4">
    <source>
        <dbReference type="ARBA" id="ARBA00022679"/>
    </source>
</evidence>
<dbReference type="Gene3D" id="3.40.50.11220">
    <property type="match status" value="1"/>
</dbReference>
<dbReference type="Pfam" id="PF01890">
    <property type="entry name" value="CbiG_C"/>
    <property type="match status" value="1"/>
</dbReference>
<dbReference type="SUPFAM" id="SSF159672">
    <property type="entry name" value="CbiG N-terminal domain-like"/>
    <property type="match status" value="1"/>
</dbReference>
<evidence type="ECO:0000256" key="1">
    <source>
        <dbReference type="ARBA" id="ARBA00004953"/>
    </source>
</evidence>
<dbReference type="RefSeq" id="WP_413271714.1">
    <property type="nucleotide sequence ID" value="NZ_JBHFNQ010000131.1"/>
</dbReference>
<dbReference type="InterPro" id="IPR014776">
    <property type="entry name" value="4pyrrole_Mease_sub2"/>
</dbReference>
<gene>
    <name evidence="10" type="primary">cobJ</name>
    <name evidence="10" type="ORF">ACE1CC_17510</name>
</gene>
<evidence type="ECO:0000259" key="6">
    <source>
        <dbReference type="Pfam" id="PF00590"/>
    </source>
</evidence>
<feature type="domain" description="Cobalamin biosynthesis central region" evidence="9">
    <location>
        <begin position="149"/>
        <end position="257"/>
    </location>
</feature>
<dbReference type="PANTHER" id="PTHR47036:SF1">
    <property type="entry name" value="COBALT-FACTOR III C(17)-METHYLTRANSFERASE-RELATED"/>
    <property type="match status" value="1"/>
</dbReference>
<feature type="domain" description="CobE/GbiG C-terminal" evidence="7">
    <location>
        <begin position="260"/>
        <end position="407"/>
    </location>
</feature>